<dbReference type="AlphaFoldDB" id="F4XJT1"/>
<sequence>MQRVVVRRFRNRSDAEGHLQALKRLMPDEKFIIIFDLGDPIDGDSIEGESIDEES</sequence>
<dbReference type="HOGENOM" id="CLU_212715_0_0_3"/>
<evidence type="ECO:0000313" key="2">
    <source>
        <dbReference type="Proteomes" id="UP000003959"/>
    </source>
</evidence>
<accession>F4XJT1</accession>
<proteinExistence type="predicted"/>
<evidence type="ECO:0000313" key="1">
    <source>
        <dbReference type="EMBL" id="EGJ35361.1"/>
    </source>
</evidence>
<evidence type="ECO:0008006" key="3">
    <source>
        <dbReference type="Google" id="ProtNLM"/>
    </source>
</evidence>
<dbReference type="EMBL" id="GL890823">
    <property type="protein sequence ID" value="EGJ35361.1"/>
    <property type="molecule type" value="Genomic_DNA"/>
</dbReference>
<dbReference type="Proteomes" id="UP000003959">
    <property type="component" value="Unassembled WGS sequence"/>
</dbReference>
<keyword evidence="2" id="KW-1185">Reference proteome</keyword>
<name>F4XJT1_9CYAN</name>
<gene>
    <name evidence="1" type="ORF">LYNGBM3L_08290</name>
</gene>
<organism evidence="1 2">
    <name type="scientific">Moorena producens 3L</name>
    <dbReference type="NCBI Taxonomy" id="489825"/>
    <lineage>
        <taxon>Bacteria</taxon>
        <taxon>Bacillati</taxon>
        <taxon>Cyanobacteriota</taxon>
        <taxon>Cyanophyceae</taxon>
        <taxon>Coleofasciculales</taxon>
        <taxon>Coleofasciculaceae</taxon>
        <taxon>Moorena</taxon>
    </lineage>
</organism>
<protein>
    <recommendedName>
        <fullName evidence="3">SPOR domain-containing protein</fullName>
    </recommendedName>
</protein>
<reference evidence="2" key="1">
    <citation type="journal article" date="2011" name="Proc. Natl. Acad. Sci. U.S.A.">
        <title>Genomic insights into the physiology and ecology of the marine filamentous cyanobacterium Lyngbya majuscula.</title>
        <authorList>
            <person name="Jones A.C."/>
            <person name="Monroe E.A."/>
            <person name="Podell S."/>
            <person name="Hess W.R."/>
            <person name="Klages S."/>
            <person name="Esquenazi E."/>
            <person name="Niessen S."/>
            <person name="Hoover H."/>
            <person name="Rothmann M."/>
            <person name="Lasken R.S."/>
            <person name="Yates J.R.III."/>
            <person name="Reinhardt R."/>
            <person name="Kube M."/>
            <person name="Burkart M.D."/>
            <person name="Allen E.E."/>
            <person name="Dorrestein P.C."/>
            <person name="Gerwick W.H."/>
            <person name="Gerwick L."/>
        </authorList>
    </citation>
    <scope>NUCLEOTIDE SEQUENCE [LARGE SCALE GENOMIC DNA]</scope>
    <source>
        <strain evidence="2">3L</strain>
    </source>
</reference>